<dbReference type="GO" id="GO:0005524">
    <property type="term" value="F:ATP binding"/>
    <property type="evidence" value="ECO:0007669"/>
    <property type="project" value="UniProtKB-UniRule"/>
</dbReference>
<dbReference type="Pfam" id="PF13393">
    <property type="entry name" value="tRNA-synt_His"/>
    <property type="match status" value="2"/>
</dbReference>
<evidence type="ECO:0000256" key="10">
    <source>
        <dbReference type="ARBA" id="ARBA00047639"/>
    </source>
</evidence>
<evidence type="ECO:0000256" key="2">
    <source>
        <dbReference type="ARBA" id="ARBA00008226"/>
    </source>
</evidence>
<dbReference type="InterPro" id="IPR004516">
    <property type="entry name" value="HisRS/HisZ"/>
</dbReference>
<dbReference type="CDD" id="cd00773">
    <property type="entry name" value="HisRS-like_core"/>
    <property type="match status" value="1"/>
</dbReference>
<gene>
    <name evidence="11" type="primary">hisS</name>
    <name evidence="14" type="ORF">ENG14_05455</name>
</gene>
<evidence type="ECO:0000256" key="12">
    <source>
        <dbReference type="PIRSR" id="PIRSR001549-1"/>
    </source>
</evidence>
<dbReference type="AlphaFoldDB" id="A0A7C0WUZ3"/>
<dbReference type="EMBL" id="DQZW01000256">
    <property type="protein sequence ID" value="HDL90332.1"/>
    <property type="molecule type" value="Genomic_DNA"/>
</dbReference>
<dbReference type="PANTHER" id="PTHR43707">
    <property type="entry name" value="HISTIDYL-TRNA SYNTHETASE"/>
    <property type="match status" value="1"/>
</dbReference>
<dbReference type="InterPro" id="IPR006195">
    <property type="entry name" value="aa-tRNA-synth_II"/>
</dbReference>
<dbReference type="GO" id="GO:0004821">
    <property type="term" value="F:histidine-tRNA ligase activity"/>
    <property type="evidence" value="ECO:0007669"/>
    <property type="project" value="UniProtKB-UniRule"/>
</dbReference>
<evidence type="ECO:0000259" key="13">
    <source>
        <dbReference type="PROSITE" id="PS50862"/>
    </source>
</evidence>
<dbReference type="Gene3D" id="3.30.930.10">
    <property type="entry name" value="Bira Bifunctional Protein, Domain 2"/>
    <property type="match status" value="1"/>
</dbReference>
<proteinExistence type="inferred from homology"/>
<reference evidence="14" key="1">
    <citation type="journal article" date="2020" name="mSystems">
        <title>Genome- and Community-Level Interaction Insights into Carbon Utilization and Element Cycling Functions of Hydrothermarchaeota in Hydrothermal Sediment.</title>
        <authorList>
            <person name="Zhou Z."/>
            <person name="Liu Y."/>
            <person name="Xu W."/>
            <person name="Pan J."/>
            <person name="Luo Z.H."/>
            <person name="Li M."/>
        </authorList>
    </citation>
    <scope>NUCLEOTIDE SEQUENCE [LARGE SCALE GENOMIC DNA]</scope>
    <source>
        <strain evidence="14">HyVt-19</strain>
    </source>
</reference>
<dbReference type="InterPro" id="IPR015807">
    <property type="entry name" value="His-tRNA-ligase"/>
</dbReference>
<comment type="catalytic activity">
    <reaction evidence="10 11">
        <text>tRNA(His) + L-histidine + ATP = L-histidyl-tRNA(His) + AMP + diphosphate + H(+)</text>
        <dbReference type="Rhea" id="RHEA:17313"/>
        <dbReference type="Rhea" id="RHEA-COMP:9665"/>
        <dbReference type="Rhea" id="RHEA-COMP:9689"/>
        <dbReference type="ChEBI" id="CHEBI:15378"/>
        <dbReference type="ChEBI" id="CHEBI:30616"/>
        <dbReference type="ChEBI" id="CHEBI:33019"/>
        <dbReference type="ChEBI" id="CHEBI:57595"/>
        <dbReference type="ChEBI" id="CHEBI:78442"/>
        <dbReference type="ChEBI" id="CHEBI:78527"/>
        <dbReference type="ChEBI" id="CHEBI:456215"/>
        <dbReference type="EC" id="6.1.1.21"/>
    </reaction>
</comment>
<feature type="domain" description="Aminoacyl-transfer RNA synthetases class-II family profile" evidence="13">
    <location>
        <begin position="1"/>
        <end position="315"/>
    </location>
</feature>
<dbReference type="FunFam" id="3.30.930.10:FF:000005">
    <property type="entry name" value="Histidine--tRNA ligase"/>
    <property type="match status" value="1"/>
</dbReference>
<evidence type="ECO:0000313" key="14">
    <source>
        <dbReference type="EMBL" id="HDL90332.1"/>
    </source>
</evidence>
<dbReference type="PROSITE" id="PS50862">
    <property type="entry name" value="AA_TRNA_LIGASE_II"/>
    <property type="match status" value="1"/>
</dbReference>
<keyword evidence="7 11" id="KW-0067">ATP-binding</keyword>
<feature type="binding site" evidence="12">
    <location>
        <begin position="262"/>
        <end position="263"/>
    </location>
    <ligand>
        <name>L-histidine</name>
        <dbReference type="ChEBI" id="CHEBI:57595"/>
    </ligand>
</feature>
<dbReference type="InterPro" id="IPR041715">
    <property type="entry name" value="HisRS-like_core"/>
</dbReference>
<keyword evidence="9 11" id="KW-0030">Aminoacyl-tRNA synthetase</keyword>
<feature type="binding site" evidence="12">
    <location>
        <position position="113"/>
    </location>
    <ligand>
        <name>L-histidine</name>
        <dbReference type="ChEBI" id="CHEBI:57595"/>
    </ligand>
</feature>
<keyword evidence="6 11" id="KW-0547">Nucleotide-binding</keyword>
<evidence type="ECO:0000256" key="3">
    <source>
        <dbReference type="ARBA" id="ARBA00011738"/>
    </source>
</evidence>
<dbReference type="PIRSF" id="PIRSF001549">
    <property type="entry name" value="His-tRNA_synth"/>
    <property type="match status" value="1"/>
</dbReference>
<feature type="binding site" evidence="12">
    <location>
        <position position="127"/>
    </location>
    <ligand>
        <name>L-histidine</name>
        <dbReference type="ChEBI" id="CHEBI:57595"/>
    </ligand>
</feature>
<dbReference type="SUPFAM" id="SSF55681">
    <property type="entry name" value="Class II aaRS and biotin synthetases"/>
    <property type="match status" value="1"/>
</dbReference>
<dbReference type="SUPFAM" id="SSF52954">
    <property type="entry name" value="Class II aaRS ABD-related"/>
    <property type="match status" value="1"/>
</dbReference>
<dbReference type="HAMAP" id="MF_00127">
    <property type="entry name" value="His_tRNA_synth"/>
    <property type="match status" value="1"/>
</dbReference>
<feature type="binding site" evidence="12">
    <location>
        <position position="131"/>
    </location>
    <ligand>
        <name>L-histidine</name>
        <dbReference type="ChEBI" id="CHEBI:57595"/>
    </ligand>
</feature>
<comment type="subunit">
    <text evidence="3 11">Homodimer.</text>
</comment>
<name>A0A7C0WUZ3_9BACT</name>
<comment type="similarity">
    <text evidence="2 11">Belongs to the class-II aminoacyl-tRNA synthetase family.</text>
</comment>
<evidence type="ECO:0000256" key="7">
    <source>
        <dbReference type="ARBA" id="ARBA00022840"/>
    </source>
</evidence>
<evidence type="ECO:0000256" key="5">
    <source>
        <dbReference type="ARBA" id="ARBA00022598"/>
    </source>
</evidence>
<evidence type="ECO:0000256" key="11">
    <source>
        <dbReference type="HAMAP-Rule" id="MF_00127"/>
    </source>
</evidence>
<feature type="binding site" evidence="12">
    <location>
        <position position="258"/>
    </location>
    <ligand>
        <name>L-histidine</name>
        <dbReference type="ChEBI" id="CHEBI:57595"/>
    </ligand>
</feature>
<sequence length="422" mass="48637">MQPIQSVKGMNDILPEEIALWRFAEEKTREIFQRFGYSEIRTPIVEKTELFTRGIGEATDIVEKEMYTFQDKKGRSLTLRPEATASIIRAYIQHQMHVKSHQKKFYLIGPMFRHERPQKGRYRQFHQINVEVFGIDEPMLDAEVMFLACLFLREIGLKEVSLEINSLGCPNCRISFREILQEYLLQYQESLCPDCNRRVYKNPLRCFDCKAPQCKEILSNAPLILDFICDSCNRHFQEVQNFLRELNVEFIINGRMVRGLDYYVKTAFEIVTEHLGAQNAVGGGGRYDGLMKDLGGPNLPGIGFALGMERIILLLKDSAKLQQDNNQMIYCVLLGDRARAEGFKLAQKLRSEGFIVDLSYEDRSAKSQMRTANKMGARMAIIIGDDELSQGVVQLRDMHRSSQWVVEIEELVPELRSILNES</sequence>
<dbReference type="Gene3D" id="3.40.50.800">
    <property type="entry name" value="Anticodon-binding domain"/>
    <property type="match status" value="1"/>
</dbReference>
<dbReference type="InterPro" id="IPR004154">
    <property type="entry name" value="Anticodon-bd"/>
</dbReference>
<keyword evidence="8 11" id="KW-0648">Protein biosynthesis</keyword>
<dbReference type="EC" id="6.1.1.21" evidence="11"/>
<evidence type="ECO:0000256" key="1">
    <source>
        <dbReference type="ARBA" id="ARBA00004496"/>
    </source>
</evidence>
<dbReference type="CDD" id="cd00859">
    <property type="entry name" value="HisRS_anticodon"/>
    <property type="match status" value="1"/>
</dbReference>
<evidence type="ECO:0000256" key="6">
    <source>
        <dbReference type="ARBA" id="ARBA00022741"/>
    </source>
</evidence>
<evidence type="ECO:0000256" key="9">
    <source>
        <dbReference type="ARBA" id="ARBA00023146"/>
    </source>
</evidence>
<comment type="subcellular location">
    <subcellularLocation>
        <location evidence="1 11">Cytoplasm</location>
    </subcellularLocation>
</comment>
<dbReference type="InterPro" id="IPR036621">
    <property type="entry name" value="Anticodon-bd_dom_sf"/>
</dbReference>
<dbReference type="Proteomes" id="UP000886355">
    <property type="component" value="Unassembled WGS sequence"/>
</dbReference>
<keyword evidence="4 11" id="KW-0963">Cytoplasm</keyword>
<dbReference type="PANTHER" id="PTHR43707:SF1">
    <property type="entry name" value="HISTIDINE--TRNA LIGASE, MITOCHONDRIAL-RELATED"/>
    <property type="match status" value="1"/>
</dbReference>
<dbReference type="InterPro" id="IPR045864">
    <property type="entry name" value="aa-tRNA-synth_II/BPL/LPL"/>
</dbReference>
<accession>A0A7C0WUZ3</accession>
<dbReference type="GO" id="GO:0005737">
    <property type="term" value="C:cytoplasm"/>
    <property type="evidence" value="ECO:0007669"/>
    <property type="project" value="UniProtKB-SubCell"/>
</dbReference>
<feature type="binding site" evidence="12">
    <location>
        <begin position="82"/>
        <end position="84"/>
    </location>
    <ligand>
        <name>L-histidine</name>
        <dbReference type="ChEBI" id="CHEBI:57595"/>
    </ligand>
</feature>
<dbReference type="InterPro" id="IPR033656">
    <property type="entry name" value="HisRS_anticodon"/>
</dbReference>
<evidence type="ECO:0000256" key="8">
    <source>
        <dbReference type="ARBA" id="ARBA00022917"/>
    </source>
</evidence>
<evidence type="ECO:0000256" key="4">
    <source>
        <dbReference type="ARBA" id="ARBA00022490"/>
    </source>
</evidence>
<dbReference type="NCBIfam" id="TIGR00442">
    <property type="entry name" value="hisS"/>
    <property type="match status" value="1"/>
</dbReference>
<keyword evidence="5 11" id="KW-0436">Ligase</keyword>
<dbReference type="GO" id="GO:0006427">
    <property type="term" value="P:histidyl-tRNA aminoacylation"/>
    <property type="evidence" value="ECO:0007669"/>
    <property type="project" value="UniProtKB-UniRule"/>
</dbReference>
<dbReference type="Pfam" id="PF03129">
    <property type="entry name" value="HGTP_anticodon"/>
    <property type="match status" value="1"/>
</dbReference>
<protein>
    <recommendedName>
        <fullName evidence="11">Histidine--tRNA ligase</fullName>
        <ecNumber evidence="11">6.1.1.21</ecNumber>
    </recommendedName>
    <alternativeName>
        <fullName evidence="11">Histidyl-tRNA synthetase</fullName>
        <shortName evidence="11">HisRS</shortName>
    </alternativeName>
</protein>
<comment type="caution">
    <text evidence="14">The sequence shown here is derived from an EMBL/GenBank/DDBJ whole genome shotgun (WGS) entry which is preliminary data.</text>
</comment>
<organism evidence="14">
    <name type="scientific">Thermodesulforhabdus norvegica</name>
    <dbReference type="NCBI Taxonomy" id="39841"/>
    <lineage>
        <taxon>Bacteria</taxon>
        <taxon>Pseudomonadati</taxon>
        <taxon>Thermodesulfobacteriota</taxon>
        <taxon>Syntrophobacteria</taxon>
        <taxon>Syntrophobacterales</taxon>
        <taxon>Thermodesulforhabdaceae</taxon>
        <taxon>Thermodesulforhabdus</taxon>
    </lineage>
</organism>